<evidence type="ECO:0000313" key="6">
    <source>
        <dbReference type="EMBL" id="TGL74044.1"/>
    </source>
</evidence>
<dbReference type="RefSeq" id="WP_135640861.1">
    <property type="nucleotide sequence ID" value="NZ_RQGH01000009.1"/>
</dbReference>
<gene>
    <name evidence="6" type="ORF">EHQ62_03530</name>
</gene>
<evidence type="ECO:0000256" key="2">
    <source>
        <dbReference type="ARBA" id="ARBA00022692"/>
    </source>
</evidence>
<dbReference type="EMBL" id="RQGH01000009">
    <property type="protein sequence ID" value="TGL74044.1"/>
    <property type="molecule type" value="Genomic_DNA"/>
</dbReference>
<feature type="transmembrane region" description="Helical" evidence="5">
    <location>
        <begin position="97"/>
        <end position="113"/>
    </location>
</feature>
<evidence type="ECO:0000256" key="4">
    <source>
        <dbReference type="ARBA" id="ARBA00023136"/>
    </source>
</evidence>
<dbReference type="Pfam" id="PF07681">
    <property type="entry name" value="DoxX"/>
    <property type="match status" value="1"/>
</dbReference>
<dbReference type="InterPro" id="IPR032808">
    <property type="entry name" value="DoxX"/>
</dbReference>
<evidence type="ECO:0000313" key="7">
    <source>
        <dbReference type="Proteomes" id="UP000297567"/>
    </source>
</evidence>
<keyword evidence="4 5" id="KW-0472">Membrane</keyword>
<keyword evidence="2 5" id="KW-0812">Transmembrane</keyword>
<keyword evidence="7" id="KW-1185">Reference proteome</keyword>
<proteinExistence type="predicted"/>
<comment type="subcellular location">
    <subcellularLocation>
        <location evidence="1">Membrane</location>
        <topology evidence="1">Multi-pass membrane protein</topology>
    </subcellularLocation>
</comment>
<organism evidence="6 7">
    <name type="scientific">Leptospira jelokensis</name>
    <dbReference type="NCBI Taxonomy" id="2484931"/>
    <lineage>
        <taxon>Bacteria</taxon>
        <taxon>Pseudomonadati</taxon>
        <taxon>Spirochaetota</taxon>
        <taxon>Spirochaetia</taxon>
        <taxon>Leptospirales</taxon>
        <taxon>Leptospiraceae</taxon>
        <taxon>Leptospira</taxon>
    </lineage>
</organism>
<feature type="transmembrane region" description="Helical" evidence="5">
    <location>
        <begin position="7"/>
        <end position="28"/>
    </location>
</feature>
<evidence type="ECO:0000256" key="1">
    <source>
        <dbReference type="ARBA" id="ARBA00004141"/>
    </source>
</evidence>
<reference evidence="6" key="1">
    <citation type="journal article" date="2019" name="PLoS Negl. Trop. Dis.">
        <title>Revisiting the worldwide diversity of Leptospira species in the environment.</title>
        <authorList>
            <person name="Vincent A.T."/>
            <person name="Schiettekatte O."/>
            <person name="Bourhy P."/>
            <person name="Veyrier F.J."/>
            <person name="Picardeau M."/>
        </authorList>
    </citation>
    <scope>NUCLEOTIDE SEQUENCE [LARGE SCALE GENOMIC DNA]</scope>
    <source>
        <strain evidence="6">201702451</strain>
    </source>
</reference>
<dbReference type="AlphaFoldDB" id="A0A4Z1A2P5"/>
<feature type="transmembrane region" description="Helical" evidence="5">
    <location>
        <begin position="73"/>
        <end position="91"/>
    </location>
</feature>
<evidence type="ECO:0000256" key="3">
    <source>
        <dbReference type="ARBA" id="ARBA00022989"/>
    </source>
</evidence>
<sequence>MKIVYTIVRVLLGALFLFSSIAVLFNLVQEPELTGNFKVFNEGLKASGYFITLLKLTELVCALAFLFGRFVPLASVIIAPIAINIFFVHLMLAQDGLPIGIFVVLANAFLGYYNRSAFKPLFVPVYENEV</sequence>
<dbReference type="Proteomes" id="UP000297567">
    <property type="component" value="Unassembled WGS sequence"/>
</dbReference>
<evidence type="ECO:0000256" key="5">
    <source>
        <dbReference type="SAM" id="Phobius"/>
    </source>
</evidence>
<accession>A0A4Z1A2P5</accession>
<comment type="caution">
    <text evidence="6">The sequence shown here is derived from an EMBL/GenBank/DDBJ whole genome shotgun (WGS) entry which is preliminary data.</text>
</comment>
<feature type="transmembrane region" description="Helical" evidence="5">
    <location>
        <begin position="48"/>
        <end position="66"/>
    </location>
</feature>
<keyword evidence="3 5" id="KW-1133">Transmembrane helix</keyword>
<name>A0A4Z1A2P5_9LEPT</name>
<dbReference type="GO" id="GO:0016020">
    <property type="term" value="C:membrane"/>
    <property type="evidence" value="ECO:0007669"/>
    <property type="project" value="UniProtKB-SubCell"/>
</dbReference>
<protein>
    <submittedName>
        <fullName evidence="6">DoxX family membrane protein</fullName>
    </submittedName>
</protein>